<proteinExistence type="predicted"/>
<evidence type="ECO:0000313" key="2">
    <source>
        <dbReference type="Proteomes" id="UP000007488"/>
    </source>
</evidence>
<dbReference type="HOGENOM" id="CLU_130303_0_0_9"/>
<gene>
    <name evidence="1" type="ordered locus">Sgly_0346</name>
</gene>
<dbReference type="AlphaFoldDB" id="F0SXG6"/>
<dbReference type="eggNOG" id="ENOG5032XXQ">
    <property type="taxonomic scope" value="Bacteria"/>
</dbReference>
<sequence>MAGKVKRSQIAAFLNTGTSASPTWSLIGDGVTEQTIAYNPQTSEEIYINQDSGNTNIESYRPTIPTPMTAIKGDAVFDFVDEIRKSRKVLADAETEVCLVYLYETAESGAYPAEKNSCSIQIDDFGGPGGESAKINFTLNLNGDPVVGTFNPTTKAFTEE</sequence>
<dbReference type="NCBIfam" id="NF047353">
    <property type="entry name" value="tube_lmo2291"/>
    <property type="match status" value="1"/>
</dbReference>
<dbReference type="EMBL" id="CP002547">
    <property type="protein sequence ID" value="ADY54712.1"/>
    <property type="molecule type" value="Genomic_DNA"/>
</dbReference>
<reference evidence="2" key="2">
    <citation type="submission" date="2011-02" db="EMBL/GenBank/DDBJ databases">
        <title>The complete genome of Syntrophobotulus glycolicus DSM 8271.</title>
        <authorList>
            <person name="Lucas S."/>
            <person name="Copeland A."/>
            <person name="Lapidus A."/>
            <person name="Bruce D."/>
            <person name="Goodwin L."/>
            <person name="Pitluck S."/>
            <person name="Kyrpides N."/>
            <person name="Mavromatis K."/>
            <person name="Pagani I."/>
            <person name="Ivanova N."/>
            <person name="Mikhailova N."/>
            <person name="Chertkov O."/>
            <person name="Held B."/>
            <person name="Detter J.C."/>
            <person name="Tapia R."/>
            <person name="Han C."/>
            <person name="Land M."/>
            <person name="Hauser L."/>
            <person name="Markowitz V."/>
            <person name="Cheng J.-F."/>
            <person name="Hugenholtz P."/>
            <person name="Woyke T."/>
            <person name="Wu D."/>
            <person name="Spring S."/>
            <person name="Schroeder M."/>
            <person name="Brambilla E."/>
            <person name="Klenk H.-P."/>
            <person name="Eisen J.A."/>
        </authorList>
    </citation>
    <scope>NUCLEOTIDE SEQUENCE [LARGE SCALE GENOMIC DNA]</scope>
    <source>
        <strain evidence="2">DSM 8271 / FlGlyR</strain>
    </source>
</reference>
<evidence type="ECO:0000313" key="1">
    <source>
        <dbReference type="EMBL" id="ADY54712.1"/>
    </source>
</evidence>
<organism evidence="1 2">
    <name type="scientific">Syntrophobotulus glycolicus (strain DSM 8271 / FlGlyR)</name>
    <dbReference type="NCBI Taxonomy" id="645991"/>
    <lineage>
        <taxon>Bacteria</taxon>
        <taxon>Bacillati</taxon>
        <taxon>Bacillota</taxon>
        <taxon>Clostridia</taxon>
        <taxon>Eubacteriales</taxon>
        <taxon>Desulfitobacteriaceae</taxon>
        <taxon>Syntrophobotulus</taxon>
    </lineage>
</organism>
<dbReference type="RefSeq" id="WP_013623583.1">
    <property type="nucleotide sequence ID" value="NC_015172.1"/>
</dbReference>
<keyword evidence="2" id="KW-1185">Reference proteome</keyword>
<evidence type="ECO:0008006" key="3">
    <source>
        <dbReference type="Google" id="ProtNLM"/>
    </source>
</evidence>
<dbReference type="Proteomes" id="UP000007488">
    <property type="component" value="Chromosome"/>
</dbReference>
<name>F0SXG6_SYNGF</name>
<dbReference type="KEGG" id="sgy:Sgly_0346"/>
<protein>
    <recommendedName>
        <fullName evidence="3">Phage major tail protein, TP901-1 family</fullName>
    </recommendedName>
</protein>
<accession>F0SXG6</accession>
<dbReference type="OrthoDB" id="1654418at2"/>
<reference evidence="1 2" key="1">
    <citation type="journal article" date="2011" name="Stand. Genomic Sci.">
        <title>Complete genome sequence of Syntrophobotulus glycolicus type strain (FlGlyR).</title>
        <authorList>
            <person name="Han C."/>
            <person name="Mwirichia R."/>
            <person name="Chertkov O."/>
            <person name="Held B."/>
            <person name="Lapidus A."/>
            <person name="Nolan M."/>
            <person name="Lucas S."/>
            <person name="Hammon N."/>
            <person name="Deshpande S."/>
            <person name="Cheng J.F."/>
            <person name="Tapia R."/>
            <person name="Goodwin L."/>
            <person name="Pitluck S."/>
            <person name="Huntemann M."/>
            <person name="Liolios K."/>
            <person name="Ivanova N."/>
            <person name="Pagani I."/>
            <person name="Mavromatis K."/>
            <person name="Ovchinikova G."/>
            <person name="Pati A."/>
            <person name="Chen A."/>
            <person name="Palaniappan K."/>
            <person name="Land M."/>
            <person name="Hauser L."/>
            <person name="Brambilla E.M."/>
            <person name="Rohde M."/>
            <person name="Spring S."/>
            <person name="Sikorski J."/>
            <person name="Goker M."/>
            <person name="Woyke T."/>
            <person name="Bristow J."/>
            <person name="Eisen J.A."/>
            <person name="Markowitz V."/>
            <person name="Hugenholtz P."/>
            <person name="Kyrpides N.C."/>
            <person name="Klenk H.P."/>
            <person name="Detter J.C."/>
        </authorList>
    </citation>
    <scope>NUCLEOTIDE SEQUENCE [LARGE SCALE GENOMIC DNA]</scope>
    <source>
        <strain evidence="2">DSM 8271 / FlGlyR</strain>
    </source>
</reference>
<dbReference type="STRING" id="645991.Sgly_0346"/>